<dbReference type="Gene3D" id="3.60.10.10">
    <property type="entry name" value="Endonuclease/exonuclease/phosphatase"/>
    <property type="match status" value="1"/>
</dbReference>
<dbReference type="SUPFAM" id="SSF56219">
    <property type="entry name" value="DNase I-like"/>
    <property type="match status" value="1"/>
</dbReference>
<dbReference type="InterPro" id="IPR050410">
    <property type="entry name" value="CCR4/nocturin_mRNA_transcr"/>
</dbReference>
<keyword evidence="4" id="KW-1185">Reference proteome</keyword>
<feature type="domain" description="Endonuclease/exonuclease/phosphatase" evidence="2">
    <location>
        <begin position="66"/>
        <end position="303"/>
    </location>
</feature>
<comment type="caution">
    <text evidence="3">The sequence shown here is derived from an EMBL/GenBank/DDBJ whole genome shotgun (WGS) entry which is preliminary data.</text>
</comment>
<gene>
    <name evidence="3" type="ORF">ACFSKU_15005</name>
</gene>
<dbReference type="PANTHER" id="PTHR12121:SF36">
    <property type="entry name" value="ENDONUCLEASE_EXONUCLEASE_PHOSPHATASE DOMAIN-CONTAINING PROTEIN"/>
    <property type="match status" value="1"/>
</dbReference>
<accession>A0ABW4WZN5</accession>
<sequence>MIALSTSQTSRRSFVKGISLLACVPLVPNALYASEGSNLTEAKETHRVLCCNIRVALPEDEAKGFGWSQRKDVCVRIIHNHKPDILCLQEVLRVQNDDLKKAFPDYFSFGFEGPEMDAFKEGYHGIAKNPIFFSKKRYELLGAGGFWLSETPLVAGSKSWNTARARQANWVRLRDRKSSKDFRVVNLHLDHKSQPAKEGQIKMVLEEARQYPTDYPQILSGDLNSNAGDVVYANVRSAGWIDTYTSVHGEAEPGYTVHQFKGDRYEKKDKGRKIDFIFSHGKVKPLKSEILRDHMNGVYPSDHYFLSADVEI</sequence>
<protein>
    <submittedName>
        <fullName evidence="3">Endonuclease/exonuclease/phosphatase family protein</fullName>
    </submittedName>
</protein>
<dbReference type="Proteomes" id="UP001597369">
    <property type="component" value="Unassembled WGS sequence"/>
</dbReference>
<dbReference type="EMBL" id="JBHUHV010000050">
    <property type="protein sequence ID" value="MFD2068199.1"/>
    <property type="molecule type" value="Genomic_DNA"/>
</dbReference>
<evidence type="ECO:0000256" key="1">
    <source>
        <dbReference type="SAM" id="SignalP"/>
    </source>
</evidence>
<dbReference type="CDD" id="cd09083">
    <property type="entry name" value="EEP-1"/>
    <property type="match status" value="1"/>
</dbReference>
<organism evidence="3 4">
    <name type="scientific">Pontibacter silvestris</name>
    <dbReference type="NCBI Taxonomy" id="2305183"/>
    <lineage>
        <taxon>Bacteria</taxon>
        <taxon>Pseudomonadati</taxon>
        <taxon>Bacteroidota</taxon>
        <taxon>Cytophagia</taxon>
        <taxon>Cytophagales</taxon>
        <taxon>Hymenobacteraceae</taxon>
        <taxon>Pontibacter</taxon>
    </lineage>
</organism>
<keyword evidence="3" id="KW-0540">Nuclease</keyword>
<dbReference type="InterPro" id="IPR005135">
    <property type="entry name" value="Endo/exonuclease/phosphatase"/>
</dbReference>
<feature type="signal peptide" evidence="1">
    <location>
        <begin position="1"/>
        <end position="33"/>
    </location>
</feature>
<keyword evidence="3" id="KW-0255">Endonuclease</keyword>
<keyword evidence="3" id="KW-0378">Hydrolase</keyword>
<dbReference type="PANTHER" id="PTHR12121">
    <property type="entry name" value="CARBON CATABOLITE REPRESSOR PROTEIN 4"/>
    <property type="match status" value="1"/>
</dbReference>
<reference evidence="4" key="1">
    <citation type="journal article" date="2019" name="Int. J. Syst. Evol. Microbiol.">
        <title>The Global Catalogue of Microorganisms (GCM) 10K type strain sequencing project: providing services to taxonomists for standard genome sequencing and annotation.</title>
        <authorList>
            <consortium name="The Broad Institute Genomics Platform"/>
            <consortium name="The Broad Institute Genome Sequencing Center for Infectious Disease"/>
            <person name="Wu L."/>
            <person name="Ma J."/>
        </authorList>
    </citation>
    <scope>NUCLEOTIDE SEQUENCE [LARGE SCALE GENOMIC DNA]</scope>
    <source>
        <strain evidence="4">JCM 16545</strain>
    </source>
</reference>
<evidence type="ECO:0000313" key="3">
    <source>
        <dbReference type="EMBL" id="MFD2068199.1"/>
    </source>
</evidence>
<keyword evidence="1" id="KW-0732">Signal</keyword>
<evidence type="ECO:0000313" key="4">
    <source>
        <dbReference type="Proteomes" id="UP001597369"/>
    </source>
</evidence>
<dbReference type="InterPro" id="IPR036691">
    <property type="entry name" value="Endo/exonu/phosph_ase_sf"/>
</dbReference>
<name>A0ABW4WZN5_9BACT</name>
<evidence type="ECO:0000259" key="2">
    <source>
        <dbReference type="Pfam" id="PF03372"/>
    </source>
</evidence>
<dbReference type="GO" id="GO:0004519">
    <property type="term" value="F:endonuclease activity"/>
    <property type="evidence" value="ECO:0007669"/>
    <property type="project" value="UniProtKB-KW"/>
</dbReference>
<proteinExistence type="predicted"/>
<dbReference type="Pfam" id="PF03372">
    <property type="entry name" value="Exo_endo_phos"/>
    <property type="match status" value="1"/>
</dbReference>
<dbReference type="RefSeq" id="WP_229963001.1">
    <property type="nucleotide sequence ID" value="NZ_JAJJWI010000042.1"/>
</dbReference>
<feature type="chain" id="PRO_5046243972" evidence="1">
    <location>
        <begin position="34"/>
        <end position="312"/>
    </location>
</feature>